<dbReference type="Pfam" id="PF00501">
    <property type="entry name" value="AMP-binding"/>
    <property type="match status" value="1"/>
</dbReference>
<dbReference type="InterPro" id="IPR042099">
    <property type="entry name" value="ANL_N_sf"/>
</dbReference>
<reference evidence="5 6" key="1">
    <citation type="submission" date="2019-02" db="EMBL/GenBank/DDBJ databases">
        <title>Deep-cultivation of Planctomycetes and their phenomic and genomic characterization uncovers novel biology.</title>
        <authorList>
            <person name="Wiegand S."/>
            <person name="Jogler M."/>
            <person name="Boedeker C."/>
            <person name="Pinto D."/>
            <person name="Vollmers J."/>
            <person name="Rivas-Marin E."/>
            <person name="Kohn T."/>
            <person name="Peeters S.H."/>
            <person name="Heuer A."/>
            <person name="Rast P."/>
            <person name="Oberbeckmann S."/>
            <person name="Bunk B."/>
            <person name="Jeske O."/>
            <person name="Meyerdierks A."/>
            <person name="Storesund J.E."/>
            <person name="Kallscheuer N."/>
            <person name="Luecker S."/>
            <person name="Lage O.M."/>
            <person name="Pohl T."/>
            <person name="Merkel B.J."/>
            <person name="Hornburger P."/>
            <person name="Mueller R.-W."/>
            <person name="Bruemmer F."/>
            <person name="Labrenz M."/>
            <person name="Spormann A.M."/>
            <person name="Op Den Camp H."/>
            <person name="Overmann J."/>
            <person name="Amann R."/>
            <person name="Jetten M.S.M."/>
            <person name="Mascher T."/>
            <person name="Medema M.H."/>
            <person name="Devos D.P."/>
            <person name="Kaster A.-K."/>
            <person name="Ovreas L."/>
            <person name="Rohde M."/>
            <person name="Galperin M.Y."/>
            <person name="Jogler C."/>
        </authorList>
    </citation>
    <scope>NUCLEOTIDE SEQUENCE [LARGE SCALE GENOMIC DNA]</scope>
    <source>
        <strain evidence="5 6">V7</strain>
    </source>
</reference>
<proteinExistence type="predicted"/>
<dbReference type="Pfam" id="PF00975">
    <property type="entry name" value="Thioesterase"/>
    <property type="match status" value="1"/>
</dbReference>
<dbReference type="PROSITE" id="PS00012">
    <property type="entry name" value="PHOSPHOPANTETHEINE"/>
    <property type="match status" value="1"/>
</dbReference>
<dbReference type="Proteomes" id="UP000316476">
    <property type="component" value="Unassembled WGS sequence"/>
</dbReference>
<evidence type="ECO:0000256" key="2">
    <source>
        <dbReference type="ARBA" id="ARBA00022450"/>
    </source>
</evidence>
<dbReference type="GO" id="GO:0043041">
    <property type="term" value="P:amino acid activation for nonribosomal peptide biosynthetic process"/>
    <property type="evidence" value="ECO:0007669"/>
    <property type="project" value="TreeGrafter"/>
</dbReference>
<evidence type="ECO:0000256" key="3">
    <source>
        <dbReference type="ARBA" id="ARBA00022553"/>
    </source>
</evidence>
<dbReference type="InterPro" id="IPR001031">
    <property type="entry name" value="Thioesterase"/>
</dbReference>
<dbReference type="InterPro" id="IPR020845">
    <property type="entry name" value="AMP-binding_CS"/>
</dbReference>
<dbReference type="NCBIfam" id="TIGR01733">
    <property type="entry name" value="AA-adenyl-dom"/>
    <property type="match status" value="1"/>
</dbReference>
<dbReference type="InterPro" id="IPR029058">
    <property type="entry name" value="AB_hydrolase_fold"/>
</dbReference>
<organism evidence="5 6">
    <name type="scientific">Crateriforma conspicua</name>
    <dbReference type="NCBI Taxonomy" id="2527996"/>
    <lineage>
        <taxon>Bacteria</taxon>
        <taxon>Pseudomonadati</taxon>
        <taxon>Planctomycetota</taxon>
        <taxon>Planctomycetia</taxon>
        <taxon>Planctomycetales</taxon>
        <taxon>Planctomycetaceae</taxon>
        <taxon>Crateriforma</taxon>
    </lineage>
</organism>
<dbReference type="Gene3D" id="3.30.300.30">
    <property type="match status" value="1"/>
</dbReference>
<dbReference type="InterPro" id="IPR006162">
    <property type="entry name" value="Ppantetheine_attach_site"/>
</dbReference>
<accession>A0A5C6FRV9</accession>
<evidence type="ECO:0000313" key="6">
    <source>
        <dbReference type="Proteomes" id="UP000316476"/>
    </source>
</evidence>
<dbReference type="CDD" id="cd19531">
    <property type="entry name" value="LCL_NRPS-like"/>
    <property type="match status" value="1"/>
</dbReference>
<dbReference type="Gene3D" id="1.10.1200.10">
    <property type="entry name" value="ACP-like"/>
    <property type="match status" value="1"/>
</dbReference>
<dbReference type="InterPro" id="IPR000873">
    <property type="entry name" value="AMP-dep_synth/lig_dom"/>
</dbReference>
<dbReference type="GO" id="GO:0044550">
    <property type="term" value="P:secondary metabolite biosynthetic process"/>
    <property type="evidence" value="ECO:0007669"/>
    <property type="project" value="TreeGrafter"/>
</dbReference>
<dbReference type="InterPro" id="IPR010071">
    <property type="entry name" value="AA_adenyl_dom"/>
</dbReference>
<dbReference type="GO" id="GO:0003824">
    <property type="term" value="F:catalytic activity"/>
    <property type="evidence" value="ECO:0007669"/>
    <property type="project" value="InterPro"/>
</dbReference>
<comment type="cofactor">
    <cofactor evidence="1">
        <name>pantetheine 4'-phosphate</name>
        <dbReference type="ChEBI" id="CHEBI:47942"/>
    </cofactor>
</comment>
<dbReference type="InterPro" id="IPR036736">
    <property type="entry name" value="ACP-like_sf"/>
</dbReference>
<protein>
    <submittedName>
        <fullName evidence="5">Linear gramicidin synthase subunit D</fullName>
    </submittedName>
</protein>
<name>A0A5C6FRV9_9PLAN</name>
<dbReference type="SUPFAM" id="SSF56801">
    <property type="entry name" value="Acetyl-CoA synthetase-like"/>
    <property type="match status" value="1"/>
</dbReference>
<keyword evidence="3" id="KW-0597">Phosphoprotein</keyword>
<dbReference type="Pfam" id="PF00668">
    <property type="entry name" value="Condensation"/>
    <property type="match status" value="1"/>
</dbReference>
<dbReference type="SUPFAM" id="SSF47336">
    <property type="entry name" value="ACP-like"/>
    <property type="match status" value="1"/>
</dbReference>
<dbReference type="Gene3D" id="3.40.50.1820">
    <property type="entry name" value="alpha/beta hydrolase"/>
    <property type="match status" value="1"/>
</dbReference>
<evidence type="ECO:0000259" key="4">
    <source>
        <dbReference type="PROSITE" id="PS50075"/>
    </source>
</evidence>
<dbReference type="GO" id="GO:0005737">
    <property type="term" value="C:cytoplasm"/>
    <property type="evidence" value="ECO:0007669"/>
    <property type="project" value="TreeGrafter"/>
</dbReference>
<dbReference type="SMART" id="SM00823">
    <property type="entry name" value="PKS_PP"/>
    <property type="match status" value="1"/>
</dbReference>
<dbReference type="InterPro" id="IPR009081">
    <property type="entry name" value="PP-bd_ACP"/>
</dbReference>
<dbReference type="SUPFAM" id="SSF52777">
    <property type="entry name" value="CoA-dependent acyltransferases"/>
    <property type="match status" value="2"/>
</dbReference>
<dbReference type="InterPro" id="IPR045851">
    <property type="entry name" value="AMP-bd_C_sf"/>
</dbReference>
<dbReference type="InterPro" id="IPR023213">
    <property type="entry name" value="CAT-like_dom_sf"/>
</dbReference>
<sequence length="1387" mass="152684">MTRSIPDGTDTAGLTADEKRELLKRILQKRRASSLSFAMSAQQRGIWHAYQRDPESSAYNVFLPARIRSPLDADALRRAMQLLVDRHPALRTTFQESSGQLRQTVQPAMSPGFVSCPAKGQDDSWVRQQILTDVAKPFDLANGPLLRLTVFDRTPTDQIVLATAHHIVTDFWSLVLLMNELRTIYPAILHGQDPDLPSAAGNYGDFVREQETLLQSDQVHRLREYWATQCHGADHVLDWPLDRRRPDRFTGRADVIPMHLDESLTRRLRDLAVRCGATINAVLLTAIAVLIYRYTAQRHFLLGSPFSGRRQRKYEQTVGLFSGVLPIRADVNQASTFDNLVRATAQRMVAALEHEAYPLSEIVRDAAPVRDVSRSPLMQVLCTFENSQDRSESGRAKFLMPQHGQVDVRHDVGGMLQEAFSVDHPTCHYDLEFAFESSGKTIDGMLCFCRDLFDRASMQQMETNFQSLLDQLVTQPRVPLSRAFADASPESDDTGIFGDIDVQPPRSMLQGFEQACAQFPDRIAVTSGDVSWSYGQLDSISRSIAIGLANQRVGRGDIVPIVCRSNAAVVPAVLGVLRSGAAVCPLDASMASVSADDLVVQTGCPLAIVDAQGRQYLDQALGRAKQVTLWDLKETVSATESSDDRLPKIAGDDLAYVIYTSGSTSGPKGVKVSHRAIGNTLAWRRAAVPLAADDAVLAWMSVQFDAGFGVMMTTLDQGSRLVWQSSALDLASVVQAVDRDRVTVLPGTPGMVAAVLDRLDLDDCQVRQVWSGGEDLTDDLVQRVAKIPDAELWNFYGPTETAVEATAYRVDFQADVRRPIPIGRPVANSRVVVVDEAGQGVPDGIPGQIVIVGPGLADGYLDDDVLTDQRFVRWSMNRVYQRGTDQSTDGTRAYLTGDRGRINAQGQLMFLGRIDDQAKLRGYRIDLSEVQRAYQQMDAVQDAAACIVGTGSDARLHIFVVTELASDLVGNAERLAKYKRPDQVHRIAAIPRTSGGKIDRRRLKQIALESTGRSEISCIAPEGPLESYLVEQWADVLKTDAVSTSENFFDLGGSSLLAATLTSRLSDELGVCVPPALVFDLADIRTMSKRLLDLYPSQLEARFGVEVFQNTMAANGLDQARVGSDPLIAAWKPSGNRTPLFLVHPPGGIVVCYKDLASAVHPDQPLYAVRSRGLHGDERLPATVVEMADEYAAAIDRTYPDGMVSVGGWSLGGIFAVELTRQLKRRRRRVQRLWLFDTTLDAAASDPSASSNSPAHIGREYGLDMTLQDLSELAPEEQLPFLWDHAKKLGVLHDDAPEGVVRQTLEDLQRLFHHHVQLASSYAMEPIDVPVTLVRPRDVPVQLVGPEDRGWSAWTGSLDVLWVPGHHHSMLSMPHVKTWAASDLGCQ</sequence>
<dbReference type="PROSITE" id="PS50075">
    <property type="entry name" value="CARRIER"/>
    <property type="match status" value="1"/>
</dbReference>
<feature type="domain" description="Carrier" evidence="4">
    <location>
        <begin position="1020"/>
        <end position="1095"/>
    </location>
</feature>
<dbReference type="Gene3D" id="3.30.559.30">
    <property type="entry name" value="Nonribosomal peptide synthetase, condensation domain"/>
    <property type="match status" value="1"/>
</dbReference>
<dbReference type="EMBL" id="SJPZ01000001">
    <property type="protein sequence ID" value="TWU65061.1"/>
    <property type="molecule type" value="Genomic_DNA"/>
</dbReference>
<dbReference type="PROSITE" id="PS00455">
    <property type="entry name" value="AMP_BINDING"/>
    <property type="match status" value="1"/>
</dbReference>
<dbReference type="OrthoDB" id="9778383at2"/>
<dbReference type="GO" id="GO:0031177">
    <property type="term" value="F:phosphopantetheine binding"/>
    <property type="evidence" value="ECO:0007669"/>
    <property type="project" value="InterPro"/>
</dbReference>
<dbReference type="Pfam" id="PF00550">
    <property type="entry name" value="PP-binding"/>
    <property type="match status" value="1"/>
</dbReference>
<dbReference type="Gene3D" id="3.30.559.10">
    <property type="entry name" value="Chloramphenicol acetyltransferase-like domain"/>
    <property type="match status" value="1"/>
</dbReference>
<keyword evidence="2" id="KW-0596">Phosphopantetheine</keyword>
<dbReference type="CDD" id="cd05930">
    <property type="entry name" value="A_NRPS"/>
    <property type="match status" value="1"/>
</dbReference>
<gene>
    <name evidence="5" type="primary">lgrD</name>
    <name evidence="5" type="ORF">V7x_06050</name>
</gene>
<dbReference type="InterPro" id="IPR001242">
    <property type="entry name" value="Condensation_dom"/>
</dbReference>
<dbReference type="InterPro" id="IPR020806">
    <property type="entry name" value="PKS_PP-bd"/>
</dbReference>
<dbReference type="SUPFAM" id="SSF53474">
    <property type="entry name" value="alpha/beta-Hydrolases"/>
    <property type="match status" value="1"/>
</dbReference>
<dbReference type="PANTHER" id="PTHR45527">
    <property type="entry name" value="NONRIBOSOMAL PEPTIDE SYNTHETASE"/>
    <property type="match status" value="1"/>
</dbReference>
<evidence type="ECO:0000313" key="5">
    <source>
        <dbReference type="EMBL" id="TWU65061.1"/>
    </source>
</evidence>
<comment type="caution">
    <text evidence="5">The sequence shown here is derived from an EMBL/GenBank/DDBJ whole genome shotgun (WGS) entry which is preliminary data.</text>
</comment>
<dbReference type="Gene3D" id="3.40.50.12780">
    <property type="entry name" value="N-terminal domain of ligase-like"/>
    <property type="match status" value="1"/>
</dbReference>
<dbReference type="PANTHER" id="PTHR45527:SF1">
    <property type="entry name" value="FATTY ACID SYNTHASE"/>
    <property type="match status" value="1"/>
</dbReference>
<evidence type="ECO:0000256" key="1">
    <source>
        <dbReference type="ARBA" id="ARBA00001957"/>
    </source>
</evidence>